<dbReference type="OrthoDB" id="5689580at2"/>
<feature type="transmembrane region" description="Helical" evidence="6">
    <location>
        <begin position="231"/>
        <end position="251"/>
    </location>
</feature>
<dbReference type="PANTHER" id="PTHR32322">
    <property type="entry name" value="INNER MEMBRANE TRANSPORTER"/>
    <property type="match status" value="1"/>
</dbReference>
<keyword evidence="4 6" id="KW-1133">Transmembrane helix</keyword>
<evidence type="ECO:0000256" key="4">
    <source>
        <dbReference type="ARBA" id="ARBA00022989"/>
    </source>
</evidence>
<sequence>MIQGLISISNRANNDHFLFSAYVVLIGLGFPILRYASLNFDTLNNNAIRFLSGGALFLFLIALKHRSDIRKILHDPILAVKLLLVGVLMTANMYFFMNGMQLTTALTGSVFCILALPIATIMAAFFYSDERRKAKDIRFISGSTLAIAGSLIFIFSAAQTAASENFVLGSFFWTIAITIAAIQNLLVKSISHRIHTMVICASTATIAGLINLALAIYSGKIHQLADTSTSLIVFLLLAGMYGMVTGMLMAFHIIKKSGVITFNMLQLLVPIATAVVAYFTLGETITLIQALGASIVIFGCRYSLKANQSL</sequence>
<feature type="domain" description="EamA" evidence="7">
    <location>
        <begin position="18"/>
        <end position="152"/>
    </location>
</feature>
<evidence type="ECO:0000313" key="8">
    <source>
        <dbReference type="EMBL" id="ODS11155.1"/>
    </source>
</evidence>
<accession>A0A1E3WN42</accession>
<dbReference type="PANTHER" id="PTHR32322:SF18">
    <property type="entry name" value="S-ADENOSYLMETHIONINE_S-ADENOSYLHOMOCYSTEINE TRANSPORTER"/>
    <property type="match status" value="1"/>
</dbReference>
<feature type="transmembrane region" description="Helical" evidence="6">
    <location>
        <begin position="198"/>
        <end position="219"/>
    </location>
</feature>
<keyword evidence="3 6" id="KW-0812">Transmembrane</keyword>
<evidence type="ECO:0000259" key="7">
    <source>
        <dbReference type="Pfam" id="PF00892"/>
    </source>
</evidence>
<gene>
    <name evidence="8" type="ORF">VSF3289_01420</name>
</gene>
<dbReference type="InterPro" id="IPR050638">
    <property type="entry name" value="AA-Vitamin_Transporters"/>
</dbReference>
<feature type="domain" description="EamA" evidence="7">
    <location>
        <begin position="169"/>
        <end position="300"/>
    </location>
</feature>
<dbReference type="SUPFAM" id="SSF103481">
    <property type="entry name" value="Multidrug resistance efflux transporter EmrE"/>
    <property type="match status" value="1"/>
</dbReference>
<evidence type="ECO:0000313" key="9">
    <source>
        <dbReference type="Proteomes" id="UP000095131"/>
    </source>
</evidence>
<dbReference type="EMBL" id="MDCJ01000002">
    <property type="protein sequence ID" value="ODS11155.1"/>
    <property type="molecule type" value="Genomic_DNA"/>
</dbReference>
<evidence type="ECO:0000256" key="6">
    <source>
        <dbReference type="SAM" id="Phobius"/>
    </source>
</evidence>
<comment type="caution">
    <text evidence="8">The sequence shown here is derived from an EMBL/GenBank/DDBJ whole genome shotgun (WGS) entry which is preliminary data.</text>
</comment>
<dbReference type="AlphaFoldDB" id="A0A1E3WN42"/>
<evidence type="ECO:0000256" key="2">
    <source>
        <dbReference type="ARBA" id="ARBA00022475"/>
    </source>
</evidence>
<feature type="transmembrane region" description="Helical" evidence="6">
    <location>
        <begin position="166"/>
        <end position="186"/>
    </location>
</feature>
<comment type="subcellular location">
    <subcellularLocation>
        <location evidence="1">Cell membrane</location>
        <topology evidence="1">Multi-pass membrane protein</topology>
    </subcellularLocation>
</comment>
<dbReference type="GO" id="GO:0005886">
    <property type="term" value="C:plasma membrane"/>
    <property type="evidence" value="ECO:0007669"/>
    <property type="project" value="UniProtKB-SubCell"/>
</dbReference>
<feature type="transmembrane region" description="Helical" evidence="6">
    <location>
        <begin position="102"/>
        <end position="127"/>
    </location>
</feature>
<feature type="transmembrane region" description="Helical" evidence="6">
    <location>
        <begin position="17"/>
        <end position="35"/>
    </location>
</feature>
<dbReference type="InterPro" id="IPR037185">
    <property type="entry name" value="EmrE-like"/>
</dbReference>
<feature type="transmembrane region" description="Helical" evidence="6">
    <location>
        <begin position="47"/>
        <end position="65"/>
    </location>
</feature>
<proteinExistence type="predicted"/>
<evidence type="ECO:0000256" key="1">
    <source>
        <dbReference type="ARBA" id="ARBA00004651"/>
    </source>
</evidence>
<organism evidence="8 9">
    <name type="scientific">Vibrio scophthalmi</name>
    <dbReference type="NCBI Taxonomy" id="45658"/>
    <lineage>
        <taxon>Bacteria</taxon>
        <taxon>Pseudomonadati</taxon>
        <taxon>Pseudomonadota</taxon>
        <taxon>Gammaproteobacteria</taxon>
        <taxon>Vibrionales</taxon>
        <taxon>Vibrionaceae</taxon>
        <taxon>Vibrio</taxon>
    </lineage>
</organism>
<feature type="transmembrane region" description="Helical" evidence="6">
    <location>
        <begin position="77"/>
        <end position="96"/>
    </location>
</feature>
<dbReference type="InterPro" id="IPR000620">
    <property type="entry name" value="EamA_dom"/>
</dbReference>
<name>A0A1E3WN42_9VIBR</name>
<reference evidence="8 9" key="1">
    <citation type="submission" date="2016-08" db="EMBL/GenBank/DDBJ databases">
        <title>Genome sequencing of Vibrio scophthalmi strain FP3289, an isolated from Paralichthys olivaceus.</title>
        <authorList>
            <person name="Han H.-J."/>
        </authorList>
    </citation>
    <scope>NUCLEOTIDE SEQUENCE [LARGE SCALE GENOMIC DNA]</scope>
    <source>
        <strain evidence="8 9">FP3289</strain>
    </source>
</reference>
<dbReference type="PATRIC" id="fig|45658.8.peg.1413"/>
<dbReference type="Proteomes" id="UP000095131">
    <property type="component" value="Unassembled WGS sequence"/>
</dbReference>
<dbReference type="Pfam" id="PF00892">
    <property type="entry name" value="EamA"/>
    <property type="match status" value="2"/>
</dbReference>
<protein>
    <submittedName>
        <fullName evidence="8">Putative transporter</fullName>
    </submittedName>
</protein>
<evidence type="ECO:0000256" key="3">
    <source>
        <dbReference type="ARBA" id="ARBA00022692"/>
    </source>
</evidence>
<feature type="transmembrane region" description="Helical" evidence="6">
    <location>
        <begin position="258"/>
        <end position="279"/>
    </location>
</feature>
<feature type="transmembrane region" description="Helical" evidence="6">
    <location>
        <begin position="285"/>
        <end position="304"/>
    </location>
</feature>
<dbReference type="RefSeq" id="WP_009386107.1">
    <property type="nucleotide sequence ID" value="NZ_MDCJ01000002.1"/>
</dbReference>
<evidence type="ECO:0000256" key="5">
    <source>
        <dbReference type="ARBA" id="ARBA00023136"/>
    </source>
</evidence>
<feature type="transmembrane region" description="Helical" evidence="6">
    <location>
        <begin position="139"/>
        <end position="160"/>
    </location>
</feature>
<keyword evidence="2" id="KW-1003">Cell membrane</keyword>
<keyword evidence="5 6" id="KW-0472">Membrane</keyword>